<dbReference type="AlphaFoldDB" id="A0A1H0SS04"/>
<evidence type="ECO:0000256" key="1">
    <source>
        <dbReference type="SAM" id="MobiDB-lite"/>
    </source>
</evidence>
<organism evidence="2 3">
    <name type="scientific">Nakamurella panacisegetis</name>
    <dbReference type="NCBI Taxonomy" id="1090615"/>
    <lineage>
        <taxon>Bacteria</taxon>
        <taxon>Bacillati</taxon>
        <taxon>Actinomycetota</taxon>
        <taxon>Actinomycetes</taxon>
        <taxon>Nakamurellales</taxon>
        <taxon>Nakamurellaceae</taxon>
        <taxon>Nakamurella</taxon>
    </lineage>
</organism>
<proteinExistence type="predicted"/>
<evidence type="ECO:0000313" key="2">
    <source>
        <dbReference type="EMBL" id="SDP44557.1"/>
    </source>
</evidence>
<evidence type="ECO:0008006" key="4">
    <source>
        <dbReference type="Google" id="ProtNLM"/>
    </source>
</evidence>
<dbReference type="OrthoDB" id="342444at2"/>
<dbReference type="EMBL" id="LT629710">
    <property type="protein sequence ID" value="SDP44557.1"/>
    <property type="molecule type" value="Genomic_DNA"/>
</dbReference>
<dbReference type="STRING" id="1090615.SAMN04515671_4263"/>
<evidence type="ECO:0000313" key="3">
    <source>
        <dbReference type="Proteomes" id="UP000198741"/>
    </source>
</evidence>
<sequence>MELLSLAERPDLIGPMWSMPSPWPIFMTMDPIGDELFSRLPDVFAEFQFVALGDQGDVIAKVNSIPFVWDGTDDDLPISGWDGVQVRGFADQRAGRGPNAVSLLEARIVPGHLGSGMSAALLQAACARVAATGIRDLFGPVRPAAKAAEPRMPMVEYVNRIREDGLPTDGWIRTHVRLGARIVKVCPTSMAVPGSLAQWREWTGLPFDNSGPVDVPGAIAPVLVNVDQDCAVYVEPNVWLHHRLSSSSNDNGRSNGSALAAAG</sequence>
<keyword evidence="3" id="KW-1185">Reference proteome</keyword>
<dbReference type="RefSeq" id="WP_090480170.1">
    <property type="nucleotide sequence ID" value="NZ_LT629710.1"/>
</dbReference>
<gene>
    <name evidence="2" type="ORF">SAMN04515671_4263</name>
</gene>
<name>A0A1H0SS04_9ACTN</name>
<dbReference type="Proteomes" id="UP000198741">
    <property type="component" value="Chromosome I"/>
</dbReference>
<reference evidence="2 3" key="1">
    <citation type="submission" date="2016-10" db="EMBL/GenBank/DDBJ databases">
        <authorList>
            <person name="de Groot N.N."/>
        </authorList>
    </citation>
    <scope>NUCLEOTIDE SEQUENCE [LARGE SCALE GENOMIC DNA]</scope>
    <source>
        <strain evidence="3">P4-7,KCTC 19426,CECT 7604</strain>
    </source>
</reference>
<protein>
    <recommendedName>
        <fullName evidence="4">N-acetyltransferase domain-containing protein</fullName>
    </recommendedName>
</protein>
<accession>A0A1H0SS04</accession>
<dbReference type="Gene3D" id="3.40.630.30">
    <property type="match status" value="1"/>
</dbReference>
<feature type="compositionally biased region" description="Low complexity" evidence="1">
    <location>
        <begin position="245"/>
        <end position="257"/>
    </location>
</feature>
<feature type="region of interest" description="Disordered" evidence="1">
    <location>
        <begin position="244"/>
        <end position="263"/>
    </location>
</feature>